<evidence type="ECO:0000259" key="11">
    <source>
        <dbReference type="PROSITE" id="PS51779"/>
    </source>
</evidence>
<dbReference type="Gene3D" id="3.40.50.11690">
    <property type="entry name" value="Cell division protein FtsQ/DivIB"/>
    <property type="match status" value="1"/>
</dbReference>
<proteinExistence type="inferred from homology"/>
<feature type="region of interest" description="Disordered" evidence="10">
    <location>
        <begin position="1"/>
        <end position="40"/>
    </location>
</feature>
<dbReference type="InterPro" id="IPR005548">
    <property type="entry name" value="Cell_div_FtsQ/DivIB_C"/>
</dbReference>
<evidence type="ECO:0000313" key="13">
    <source>
        <dbReference type="Proteomes" id="UP000218890"/>
    </source>
</evidence>
<keyword evidence="5 9" id="KW-0812">Transmembrane</keyword>
<keyword evidence="13" id="KW-1185">Reference proteome</keyword>
<dbReference type="InterPro" id="IPR034746">
    <property type="entry name" value="POTRA"/>
</dbReference>
<feature type="compositionally biased region" description="Basic residues" evidence="10">
    <location>
        <begin position="15"/>
        <end position="30"/>
    </location>
</feature>
<dbReference type="Proteomes" id="UP000218890">
    <property type="component" value="Chromosome"/>
</dbReference>
<organism evidence="12 13">
    <name type="scientific">Halorhodospira halochloris</name>
    <name type="common">Ectothiorhodospira halochloris</name>
    <dbReference type="NCBI Taxonomy" id="1052"/>
    <lineage>
        <taxon>Bacteria</taxon>
        <taxon>Pseudomonadati</taxon>
        <taxon>Pseudomonadota</taxon>
        <taxon>Gammaproteobacteria</taxon>
        <taxon>Chromatiales</taxon>
        <taxon>Ectothiorhodospiraceae</taxon>
        <taxon>Halorhodospira</taxon>
    </lineage>
</organism>
<dbReference type="RefSeq" id="WP_096409861.1">
    <property type="nucleotide sequence ID" value="NZ_AP017372.2"/>
</dbReference>
<dbReference type="Pfam" id="PF08478">
    <property type="entry name" value="POTRA_1"/>
    <property type="match status" value="1"/>
</dbReference>
<evidence type="ECO:0000256" key="3">
    <source>
        <dbReference type="ARBA" id="ARBA00022519"/>
    </source>
</evidence>
<name>A0A120N021_HALHR</name>
<dbReference type="PANTHER" id="PTHR35851">
    <property type="entry name" value="CELL DIVISION PROTEIN FTSQ"/>
    <property type="match status" value="1"/>
</dbReference>
<accession>A0A120N021</accession>
<comment type="subunit">
    <text evidence="9">Part of a complex composed of FtsB, FtsL and FtsQ.</text>
</comment>
<evidence type="ECO:0000256" key="9">
    <source>
        <dbReference type="HAMAP-Rule" id="MF_00911"/>
    </source>
</evidence>
<evidence type="ECO:0000256" key="4">
    <source>
        <dbReference type="ARBA" id="ARBA00022618"/>
    </source>
</evidence>
<dbReference type="EMBL" id="AP017372">
    <property type="protein sequence ID" value="BAU58508.1"/>
    <property type="molecule type" value="Genomic_DNA"/>
</dbReference>
<dbReference type="GO" id="GO:0090529">
    <property type="term" value="P:cell septum assembly"/>
    <property type="evidence" value="ECO:0007669"/>
    <property type="project" value="InterPro"/>
</dbReference>
<keyword evidence="2 9" id="KW-1003">Cell membrane</keyword>
<comment type="similarity">
    <text evidence="9">Belongs to the FtsQ/DivIB family. FtsQ subfamily.</text>
</comment>
<keyword evidence="8 9" id="KW-0131">Cell cycle</keyword>
<dbReference type="PROSITE" id="PS51779">
    <property type="entry name" value="POTRA"/>
    <property type="match status" value="1"/>
</dbReference>
<dbReference type="AlphaFoldDB" id="A0A120N021"/>
<dbReference type="OrthoDB" id="9790370at2"/>
<protein>
    <recommendedName>
        <fullName evidence="9">Cell division protein FtsQ</fullName>
    </recommendedName>
</protein>
<dbReference type="InterPro" id="IPR013685">
    <property type="entry name" value="POTRA_FtsQ_type"/>
</dbReference>
<evidence type="ECO:0000256" key="7">
    <source>
        <dbReference type="ARBA" id="ARBA00023136"/>
    </source>
</evidence>
<comment type="subcellular location">
    <subcellularLocation>
        <location evidence="9">Cell inner membrane</location>
        <topology evidence="9">Single-pass type II membrane protein</topology>
    </subcellularLocation>
    <subcellularLocation>
        <location evidence="1">Membrane</location>
    </subcellularLocation>
    <text evidence="9">Localizes to the division septum.</text>
</comment>
<evidence type="ECO:0000256" key="8">
    <source>
        <dbReference type="ARBA" id="ARBA00023306"/>
    </source>
</evidence>
<dbReference type="GO" id="GO:0032153">
    <property type="term" value="C:cell division site"/>
    <property type="evidence" value="ECO:0007669"/>
    <property type="project" value="UniProtKB-UniRule"/>
</dbReference>
<feature type="domain" description="POTRA" evidence="11">
    <location>
        <begin position="79"/>
        <end position="148"/>
    </location>
</feature>
<evidence type="ECO:0000256" key="5">
    <source>
        <dbReference type="ARBA" id="ARBA00022692"/>
    </source>
</evidence>
<dbReference type="HAMAP" id="MF_00911">
    <property type="entry name" value="FtsQ_subfam"/>
    <property type="match status" value="1"/>
</dbReference>
<keyword evidence="3 9" id="KW-0997">Cell inner membrane</keyword>
<dbReference type="Gene3D" id="3.10.20.310">
    <property type="entry name" value="membrane protein fhac"/>
    <property type="match status" value="1"/>
</dbReference>
<evidence type="ECO:0000256" key="10">
    <source>
        <dbReference type="SAM" id="MobiDB-lite"/>
    </source>
</evidence>
<keyword evidence="6 9" id="KW-1133">Transmembrane helix</keyword>
<feature type="transmembrane region" description="Helical" evidence="9">
    <location>
        <begin position="52"/>
        <end position="73"/>
    </location>
</feature>
<evidence type="ECO:0000256" key="2">
    <source>
        <dbReference type="ARBA" id="ARBA00022475"/>
    </source>
</evidence>
<dbReference type="Pfam" id="PF03799">
    <property type="entry name" value="FtsQ_DivIB_C"/>
    <property type="match status" value="1"/>
</dbReference>
<keyword evidence="7 9" id="KW-0472">Membrane</keyword>
<evidence type="ECO:0000256" key="1">
    <source>
        <dbReference type="ARBA" id="ARBA00004370"/>
    </source>
</evidence>
<dbReference type="InterPro" id="IPR045335">
    <property type="entry name" value="FtsQ_C_sf"/>
</dbReference>
<evidence type="ECO:0000313" key="12">
    <source>
        <dbReference type="EMBL" id="BAU58508.1"/>
    </source>
</evidence>
<keyword evidence="4 9" id="KW-0132">Cell division</keyword>
<gene>
    <name evidence="9 12" type="primary">ftsQ</name>
    <name evidence="12" type="ORF">HH1059_18190</name>
</gene>
<reference evidence="12" key="1">
    <citation type="submission" date="2016-02" db="EMBL/GenBank/DDBJ databases">
        <title>Halorhodospira halochloris DSM-1059 complete genome, version 2.</title>
        <authorList>
            <person name="Tsukatani Y."/>
        </authorList>
    </citation>
    <scope>NUCLEOTIDE SEQUENCE</scope>
    <source>
        <strain evidence="12">DSM 1059</strain>
    </source>
</reference>
<comment type="function">
    <text evidence="9">Essential cell division protein. May link together the upstream cell division proteins, which are predominantly cytoplasmic, with the downstream cell division proteins, which are predominantly periplasmic. May control correct divisome assembly.</text>
</comment>
<dbReference type="KEGG" id="hhk:HH1059_18190"/>
<dbReference type="GO" id="GO:0043093">
    <property type="term" value="P:FtsZ-dependent cytokinesis"/>
    <property type="evidence" value="ECO:0007669"/>
    <property type="project" value="UniProtKB-UniRule"/>
</dbReference>
<sequence>MSSGADWTDLLGKQKQQRKSHSRGQSRKRVPAGQSAEREGGPAGFFGVGSGWLGPIFLAVLLIAGVYAVAWMINEGRILPLERVAMAEAPEKVTGEQLRGSLAGRLHPSLLGVDTVAIRDSLERLPWVEEAQVRRDWPATLKLHIQERQALGIWNEQALLDYSGAVFSPAEETYPEQLPRLTGPESRAQDVARNFKDMRPLFEEHGMDLQALSLSARGAWAAHLDDGVKVALGRQEPMQRASRFVAVVPELQARKDGRMKRVDLRYPNGFAVAWAAAEESD</sequence>
<dbReference type="PANTHER" id="PTHR35851:SF1">
    <property type="entry name" value="CELL DIVISION PROTEIN FTSQ"/>
    <property type="match status" value="1"/>
</dbReference>
<dbReference type="InterPro" id="IPR026579">
    <property type="entry name" value="FtsQ"/>
</dbReference>
<evidence type="ECO:0000256" key="6">
    <source>
        <dbReference type="ARBA" id="ARBA00022989"/>
    </source>
</evidence>
<dbReference type="GO" id="GO:0005886">
    <property type="term" value="C:plasma membrane"/>
    <property type="evidence" value="ECO:0007669"/>
    <property type="project" value="UniProtKB-SubCell"/>
</dbReference>